<proteinExistence type="predicted"/>
<dbReference type="Proteomes" id="UP000887159">
    <property type="component" value="Unassembled WGS sequence"/>
</dbReference>
<evidence type="ECO:0000313" key="2">
    <source>
        <dbReference type="Proteomes" id="UP000887159"/>
    </source>
</evidence>
<accession>A0A8X6SVR4</accession>
<organism evidence="1 2">
    <name type="scientific">Trichonephila clavipes</name>
    <name type="common">Golden silk orbweaver</name>
    <name type="synonym">Nephila clavipes</name>
    <dbReference type="NCBI Taxonomy" id="2585209"/>
    <lineage>
        <taxon>Eukaryota</taxon>
        <taxon>Metazoa</taxon>
        <taxon>Ecdysozoa</taxon>
        <taxon>Arthropoda</taxon>
        <taxon>Chelicerata</taxon>
        <taxon>Arachnida</taxon>
        <taxon>Araneae</taxon>
        <taxon>Araneomorphae</taxon>
        <taxon>Entelegynae</taxon>
        <taxon>Araneoidea</taxon>
        <taxon>Nephilidae</taxon>
        <taxon>Trichonephila</taxon>
    </lineage>
</organism>
<keyword evidence="2" id="KW-1185">Reference proteome</keyword>
<evidence type="ECO:0000313" key="1">
    <source>
        <dbReference type="EMBL" id="GFY15306.1"/>
    </source>
</evidence>
<name>A0A8X6SVR4_TRICX</name>
<gene>
    <name evidence="1" type="ORF">TNCV_1571171</name>
</gene>
<comment type="caution">
    <text evidence="1">The sequence shown here is derived from an EMBL/GenBank/DDBJ whole genome shotgun (WGS) entry which is preliminary data.</text>
</comment>
<protein>
    <submittedName>
        <fullName evidence="1">Uncharacterized protein</fullName>
    </submittedName>
</protein>
<reference evidence="1" key="1">
    <citation type="submission" date="2020-08" db="EMBL/GenBank/DDBJ databases">
        <title>Multicomponent nature underlies the extraordinary mechanical properties of spider dragline silk.</title>
        <authorList>
            <person name="Kono N."/>
            <person name="Nakamura H."/>
            <person name="Mori M."/>
            <person name="Yoshida Y."/>
            <person name="Ohtoshi R."/>
            <person name="Malay A.D."/>
            <person name="Moran D.A.P."/>
            <person name="Tomita M."/>
            <person name="Numata K."/>
            <person name="Arakawa K."/>
        </authorList>
    </citation>
    <scope>NUCLEOTIDE SEQUENCE</scope>
</reference>
<dbReference type="AlphaFoldDB" id="A0A8X6SVR4"/>
<sequence length="146" mass="15799">MPNSPSQMIPDMLDWRQIWGSGKPRKGSNSAEIICDTLAVIDRIEAFTTGSPHTNTIVITAEIESGFVDEDELVPFRCSPVSSCAAPLQMEASMGSTRNGRRDPKCPTAKRLHMVREDTGVPNEGATCAWMAADEAVGCTRASLIM</sequence>
<dbReference type="EMBL" id="BMAU01021334">
    <property type="protein sequence ID" value="GFY15306.1"/>
    <property type="molecule type" value="Genomic_DNA"/>
</dbReference>